<reference evidence="2 3" key="1">
    <citation type="journal article" date="2022" name="Nat. Plants">
        <title>Genomes of leafy and leafless Platanthera orchids illuminate the evolution of mycoheterotrophy.</title>
        <authorList>
            <person name="Li M.H."/>
            <person name="Liu K.W."/>
            <person name="Li Z."/>
            <person name="Lu H.C."/>
            <person name="Ye Q.L."/>
            <person name="Zhang D."/>
            <person name="Wang J.Y."/>
            <person name="Li Y.F."/>
            <person name="Zhong Z.M."/>
            <person name="Liu X."/>
            <person name="Yu X."/>
            <person name="Liu D.K."/>
            <person name="Tu X.D."/>
            <person name="Liu B."/>
            <person name="Hao Y."/>
            <person name="Liao X.Y."/>
            <person name="Jiang Y.T."/>
            <person name="Sun W.H."/>
            <person name="Chen J."/>
            <person name="Chen Y.Q."/>
            <person name="Ai Y."/>
            <person name="Zhai J.W."/>
            <person name="Wu S.S."/>
            <person name="Zhou Z."/>
            <person name="Hsiao Y.Y."/>
            <person name="Wu W.L."/>
            <person name="Chen Y.Y."/>
            <person name="Lin Y.F."/>
            <person name="Hsu J.L."/>
            <person name="Li C.Y."/>
            <person name="Wang Z.W."/>
            <person name="Zhao X."/>
            <person name="Zhong W.Y."/>
            <person name="Ma X.K."/>
            <person name="Ma L."/>
            <person name="Huang J."/>
            <person name="Chen G.Z."/>
            <person name="Huang M.Z."/>
            <person name="Huang L."/>
            <person name="Peng D.H."/>
            <person name="Luo Y.B."/>
            <person name="Zou S.Q."/>
            <person name="Chen S.P."/>
            <person name="Lan S."/>
            <person name="Tsai W.C."/>
            <person name="Van de Peer Y."/>
            <person name="Liu Z.J."/>
        </authorList>
    </citation>
    <scope>NUCLEOTIDE SEQUENCE [LARGE SCALE GENOMIC DNA]</scope>
    <source>
        <strain evidence="2">Lor287</strain>
    </source>
</reference>
<dbReference type="Proteomes" id="UP001418222">
    <property type="component" value="Unassembled WGS sequence"/>
</dbReference>
<sequence length="215" mass="23168">MSERRESKEEEEGQDPVTGGALELQIASRLQIRGGKEIAVLFFWVDFHGAEEKCKGCHPGGGGEVKDRTGFGLARRKPGEISVEKGKAVASTASLFTPAQSGVNILGQQEAMWPTVGMSERRESKEEEEDQDPVTGGASELQIASRLRIHGGKEIAVLFIRVDFHGAEEKCKGCHPGGGGGVKDRTGFELARRKFRLSGGIIFTSPGVFSCIQPN</sequence>
<dbReference type="AlphaFoldDB" id="A0AAP0B4R3"/>
<evidence type="ECO:0000313" key="2">
    <source>
        <dbReference type="EMBL" id="KAK8928175.1"/>
    </source>
</evidence>
<keyword evidence="3" id="KW-1185">Reference proteome</keyword>
<evidence type="ECO:0000256" key="1">
    <source>
        <dbReference type="SAM" id="MobiDB-lite"/>
    </source>
</evidence>
<gene>
    <name evidence="2" type="ORF">KSP39_PZI017983</name>
</gene>
<evidence type="ECO:0000313" key="3">
    <source>
        <dbReference type="Proteomes" id="UP001418222"/>
    </source>
</evidence>
<dbReference type="EMBL" id="JBBWWQ010000015">
    <property type="protein sequence ID" value="KAK8928175.1"/>
    <property type="molecule type" value="Genomic_DNA"/>
</dbReference>
<proteinExistence type="predicted"/>
<organism evidence="2 3">
    <name type="scientific">Platanthera zijinensis</name>
    <dbReference type="NCBI Taxonomy" id="2320716"/>
    <lineage>
        <taxon>Eukaryota</taxon>
        <taxon>Viridiplantae</taxon>
        <taxon>Streptophyta</taxon>
        <taxon>Embryophyta</taxon>
        <taxon>Tracheophyta</taxon>
        <taxon>Spermatophyta</taxon>
        <taxon>Magnoliopsida</taxon>
        <taxon>Liliopsida</taxon>
        <taxon>Asparagales</taxon>
        <taxon>Orchidaceae</taxon>
        <taxon>Orchidoideae</taxon>
        <taxon>Orchideae</taxon>
        <taxon>Orchidinae</taxon>
        <taxon>Platanthera</taxon>
    </lineage>
</organism>
<feature type="region of interest" description="Disordered" evidence="1">
    <location>
        <begin position="1"/>
        <end position="20"/>
    </location>
</feature>
<accession>A0AAP0B4R3</accession>
<name>A0AAP0B4R3_9ASPA</name>
<protein>
    <submittedName>
        <fullName evidence="2">Uncharacterized protein</fullName>
    </submittedName>
</protein>
<comment type="caution">
    <text evidence="2">The sequence shown here is derived from an EMBL/GenBank/DDBJ whole genome shotgun (WGS) entry which is preliminary data.</text>
</comment>